<dbReference type="InterPro" id="IPR035681">
    <property type="entry name" value="ComA-like_MBL"/>
</dbReference>
<dbReference type="Proteomes" id="UP001314261">
    <property type="component" value="Unassembled WGS sequence"/>
</dbReference>
<name>A0ABN9YS85_9LACO</name>
<feature type="transmembrane region" description="Helical" evidence="6">
    <location>
        <begin position="359"/>
        <end position="379"/>
    </location>
</feature>
<dbReference type="NCBIfam" id="TIGR00361">
    <property type="entry name" value="ComEC_Rec2"/>
    <property type="match status" value="1"/>
</dbReference>
<evidence type="ECO:0000256" key="4">
    <source>
        <dbReference type="ARBA" id="ARBA00022989"/>
    </source>
</evidence>
<evidence type="ECO:0000313" key="9">
    <source>
        <dbReference type="EMBL" id="CAK1242012.1"/>
    </source>
</evidence>
<feature type="transmembrane region" description="Helical" evidence="6">
    <location>
        <begin position="432"/>
        <end position="457"/>
    </location>
</feature>
<protein>
    <submittedName>
        <fullName evidence="9">Metallo-beta-lactamase superfamily (ComEC)</fullName>
    </submittedName>
</protein>
<keyword evidence="4 6" id="KW-1133">Transmembrane helix</keyword>
<dbReference type="CDD" id="cd07731">
    <property type="entry name" value="ComA-like_MBL-fold"/>
    <property type="match status" value="1"/>
</dbReference>
<keyword evidence="3 6" id="KW-0812">Transmembrane</keyword>
<keyword evidence="2" id="KW-1003">Cell membrane</keyword>
<dbReference type="PANTHER" id="PTHR30619:SF7">
    <property type="entry name" value="BETA-LACTAMASE DOMAIN PROTEIN"/>
    <property type="match status" value="1"/>
</dbReference>
<gene>
    <name evidence="9" type="ORF">R54839_PPFHFPJH_00938</name>
</gene>
<reference evidence="9 10" key="1">
    <citation type="submission" date="2023-10" db="EMBL/GenBank/DDBJ databases">
        <authorList>
            <person name="Botero Cardona J."/>
        </authorList>
    </citation>
    <scope>NUCLEOTIDE SEQUENCE [LARGE SCALE GENOMIC DNA]</scope>
    <source>
        <strain evidence="9 10">R-54839</strain>
    </source>
</reference>
<dbReference type="InterPro" id="IPR001279">
    <property type="entry name" value="Metallo-B-lactamas"/>
</dbReference>
<dbReference type="Gene3D" id="3.60.15.10">
    <property type="entry name" value="Ribonuclease Z/Hydroxyacylglutathione hydrolase-like"/>
    <property type="match status" value="1"/>
</dbReference>
<feature type="domain" description="ComEC/Rec2-related protein" evidence="8">
    <location>
        <begin position="216"/>
        <end position="459"/>
    </location>
</feature>
<feature type="transmembrane region" description="Helical" evidence="6">
    <location>
        <begin position="20"/>
        <end position="41"/>
    </location>
</feature>
<evidence type="ECO:0000256" key="5">
    <source>
        <dbReference type="ARBA" id="ARBA00023136"/>
    </source>
</evidence>
<feature type="transmembrane region" description="Helical" evidence="6">
    <location>
        <begin position="48"/>
        <end position="66"/>
    </location>
</feature>
<dbReference type="InterPro" id="IPR036866">
    <property type="entry name" value="RibonucZ/Hydroxyglut_hydro"/>
</dbReference>
<organism evidence="9 10">
    <name type="scientific">Fructobacillus fructosus</name>
    <dbReference type="NCBI Taxonomy" id="1631"/>
    <lineage>
        <taxon>Bacteria</taxon>
        <taxon>Bacillati</taxon>
        <taxon>Bacillota</taxon>
        <taxon>Bacilli</taxon>
        <taxon>Lactobacillales</taxon>
        <taxon>Lactobacillaceae</taxon>
        <taxon>Fructobacillus</taxon>
    </lineage>
</organism>
<dbReference type="SUPFAM" id="SSF56281">
    <property type="entry name" value="Metallo-hydrolase/oxidoreductase"/>
    <property type="match status" value="1"/>
</dbReference>
<evidence type="ECO:0000259" key="8">
    <source>
        <dbReference type="Pfam" id="PF03772"/>
    </source>
</evidence>
<keyword evidence="10" id="KW-1185">Reference proteome</keyword>
<evidence type="ECO:0000259" key="7">
    <source>
        <dbReference type="Pfam" id="PF00753"/>
    </source>
</evidence>
<feature type="transmembrane region" description="Helical" evidence="6">
    <location>
        <begin position="232"/>
        <end position="252"/>
    </location>
</feature>
<dbReference type="RefSeq" id="WP_338346194.1">
    <property type="nucleotide sequence ID" value="NZ_CAUZLR010000005.1"/>
</dbReference>
<comment type="caution">
    <text evidence="9">The sequence shown here is derived from an EMBL/GenBank/DDBJ whole genome shotgun (WGS) entry which is preliminary data.</text>
</comment>
<evidence type="ECO:0000256" key="3">
    <source>
        <dbReference type="ARBA" id="ARBA00022692"/>
    </source>
</evidence>
<dbReference type="PANTHER" id="PTHR30619">
    <property type="entry name" value="DNA INTERNALIZATION/COMPETENCE PROTEIN COMEC/REC2"/>
    <property type="match status" value="1"/>
</dbReference>
<dbReference type="InterPro" id="IPR052159">
    <property type="entry name" value="Competence_DNA_uptake"/>
</dbReference>
<dbReference type="InterPro" id="IPR004477">
    <property type="entry name" value="ComEC_N"/>
</dbReference>
<proteinExistence type="predicted"/>
<dbReference type="Pfam" id="PF03772">
    <property type="entry name" value="Competence"/>
    <property type="match status" value="1"/>
</dbReference>
<comment type="subcellular location">
    <subcellularLocation>
        <location evidence="1">Cell membrane</location>
        <topology evidence="1">Multi-pass membrane protein</topology>
    </subcellularLocation>
</comment>
<accession>A0ABN9YS85</accession>
<sequence length="776" mass="88486">MIRVRFHFLLAVVGASWVTVLYRPNAVTIVLAVIFSLSVLTLRDFRRICLLFLLALILIGYSLIGYRSLSMEEGQIAQQKNVELLVFPDQLQVSEHGFVRGQGQDERGQRFLLAYQAKNQEDVDRFTSISFPTKMSGLVKQVPILGATNDYQFDFHQFWKTQRVTQQTTFQSVTLARAHAQNPLQAFFFFSHRLHATAGRWANQLPNPLGDYAGALLLGMKGTMLYENNPKIAELGLIHLFALSGLHVSFLAKQFRQLTRRLRITREVADGLLAVLLVMFYFFTGSLAVLFRALVAGELRIVNRNFSCQWYPVTIWSWSLLASLVFYPQILLTLGGQLSFALTLAIILTARYNYWLRGFFLSAVSFPIILAQQFAWNIWQTMANILVVPLFSAIVLPATLIGYFGAWLSVVKESTNVVINLFDRFVYWFGQLPGYVVIGAFSWPVLLFLFILPWLFFRVKWQLKSFLTLCWCALFILNYAWIHWPKEGEWTTFDIVQGDAAVLIEPKHRSVMMIDTGGKVTFGSHPVYQTANRIETRPRVLEQKKLKEQEGLAQSVIIPYLHARGIAHIDTISLSHQDQDHIGDTRVLLENFRVDRVVMPAGMAELPAYQRKIKPYLKNTKVVEATDRTKLTNCPLTIRYPFDSGLAGNDDSLAWTGRIGGTEIYTAGDLDRSGEQKILDKYPFLAPKIVKFGHHGSRTATDPNVFDVWQPRIGIVSAGRDSRYGHPHQEVLDVDNHERMIVYSTQVQGMLRYVYQKNQGHFEVSRHDITKSKGTN</sequence>
<evidence type="ECO:0000256" key="2">
    <source>
        <dbReference type="ARBA" id="ARBA00022475"/>
    </source>
</evidence>
<evidence type="ECO:0000256" key="1">
    <source>
        <dbReference type="ARBA" id="ARBA00004651"/>
    </source>
</evidence>
<keyword evidence="5 6" id="KW-0472">Membrane</keyword>
<feature type="transmembrane region" description="Helical" evidence="6">
    <location>
        <begin position="315"/>
        <end position="347"/>
    </location>
</feature>
<feature type="domain" description="Metallo-beta-lactamase" evidence="7">
    <location>
        <begin position="501"/>
        <end position="610"/>
    </location>
</feature>
<evidence type="ECO:0000256" key="6">
    <source>
        <dbReference type="SAM" id="Phobius"/>
    </source>
</evidence>
<dbReference type="NCBIfam" id="TIGR00360">
    <property type="entry name" value="ComEC_N-term"/>
    <property type="match status" value="1"/>
</dbReference>
<dbReference type="InterPro" id="IPR004797">
    <property type="entry name" value="Competence_ComEC/Rec2"/>
</dbReference>
<feature type="transmembrane region" description="Helical" evidence="6">
    <location>
        <begin position="385"/>
        <end position="411"/>
    </location>
</feature>
<dbReference type="EMBL" id="CAUZLR010000005">
    <property type="protein sequence ID" value="CAK1242012.1"/>
    <property type="molecule type" value="Genomic_DNA"/>
</dbReference>
<feature type="transmembrane region" description="Helical" evidence="6">
    <location>
        <begin position="272"/>
        <end position="295"/>
    </location>
</feature>
<evidence type="ECO:0000313" key="10">
    <source>
        <dbReference type="Proteomes" id="UP001314261"/>
    </source>
</evidence>
<dbReference type="Pfam" id="PF00753">
    <property type="entry name" value="Lactamase_B"/>
    <property type="match status" value="1"/>
</dbReference>